<accession>A0ABV3ZWE7</accession>
<sequence length="423" mass="45548">MSSPDSIQIRGWCPSTWRPMQAQDGWIVRVRPHCASLTAAQWLVLAKLAQTHAAPQIELTRLGNVQLRGVHESALPALRSELIASGLAPADEQADLAPAVHCTPFYATGDRSHALAQALSAAAVRYLSPLALRKQSAGALPGKFGMLVDDPERRLRSMSSDLHLWAAHDGSYGLALGQADECYYFESDEHAVQAAIQVARWFARERMTSAARPAARLHHLLKSRTPNAPALGAARHYAIWANEGAGPLRPGTPNPQGLLIGAPLGRVDAPAMQKLAAGLPAHSEIRVTPWKSLLVLHEESPAPVPLRHASQWITRPTDMRLRVSACTGAPGCPQAHIPAQSMALQIADWLLADQHLHISGCAKLCALPADATHIVFAGTDASGQVWLNTGPAGPQQRPLPATRYRASSSDLHDIQQQLHDPHL</sequence>
<dbReference type="Pfam" id="PF03460">
    <property type="entry name" value="NIR_SIR_ferr"/>
    <property type="match status" value="1"/>
</dbReference>
<name>A0ABV3ZWE7_9BURK</name>
<keyword evidence="5" id="KW-0408">Iron</keyword>
<evidence type="ECO:0000313" key="10">
    <source>
        <dbReference type="Proteomes" id="UP001561046"/>
    </source>
</evidence>
<gene>
    <name evidence="9" type="ORF">AB6724_12645</name>
</gene>
<evidence type="ECO:0000256" key="6">
    <source>
        <dbReference type="ARBA" id="ARBA00023014"/>
    </source>
</evidence>
<protein>
    <submittedName>
        <fullName evidence="9">Nitrite reductase</fullName>
    </submittedName>
</protein>
<evidence type="ECO:0000256" key="2">
    <source>
        <dbReference type="ARBA" id="ARBA00022617"/>
    </source>
</evidence>
<dbReference type="RefSeq" id="WP_369338882.1">
    <property type="nucleotide sequence ID" value="NZ_JBFYGN010000013.1"/>
</dbReference>
<dbReference type="PANTHER" id="PTHR32439:SF9">
    <property type="entry name" value="BLR3264 PROTEIN"/>
    <property type="match status" value="1"/>
</dbReference>
<evidence type="ECO:0000259" key="8">
    <source>
        <dbReference type="Pfam" id="PF03460"/>
    </source>
</evidence>
<keyword evidence="10" id="KW-1185">Reference proteome</keyword>
<evidence type="ECO:0000256" key="5">
    <source>
        <dbReference type="ARBA" id="ARBA00023004"/>
    </source>
</evidence>
<organism evidence="9 10">
    <name type="scientific">Comamonas guangdongensis</name>
    <dbReference type="NCBI Taxonomy" id="510515"/>
    <lineage>
        <taxon>Bacteria</taxon>
        <taxon>Pseudomonadati</taxon>
        <taxon>Pseudomonadota</taxon>
        <taxon>Betaproteobacteria</taxon>
        <taxon>Burkholderiales</taxon>
        <taxon>Comamonadaceae</taxon>
        <taxon>Comamonas</taxon>
    </lineage>
</organism>
<keyword evidence="3" id="KW-0479">Metal-binding</keyword>
<evidence type="ECO:0000256" key="1">
    <source>
        <dbReference type="ARBA" id="ARBA00022485"/>
    </source>
</evidence>
<keyword evidence="2" id="KW-0349">Heme</keyword>
<dbReference type="SUPFAM" id="SSF55124">
    <property type="entry name" value="Nitrite/Sulfite reductase N-terminal domain-like"/>
    <property type="match status" value="1"/>
</dbReference>
<dbReference type="InterPro" id="IPR051329">
    <property type="entry name" value="NIR_SIR_4Fe-4S"/>
</dbReference>
<dbReference type="SUPFAM" id="SSF56014">
    <property type="entry name" value="Nitrite and sulphite reductase 4Fe-4S domain-like"/>
    <property type="match status" value="1"/>
</dbReference>
<evidence type="ECO:0000256" key="7">
    <source>
        <dbReference type="SAM" id="MobiDB-lite"/>
    </source>
</evidence>
<dbReference type="InterPro" id="IPR045854">
    <property type="entry name" value="NO2/SO3_Rdtase_4Fe4S_sf"/>
</dbReference>
<dbReference type="EMBL" id="JBFYGN010000013">
    <property type="protein sequence ID" value="MEX8193685.1"/>
    <property type="molecule type" value="Genomic_DNA"/>
</dbReference>
<proteinExistence type="predicted"/>
<evidence type="ECO:0000256" key="3">
    <source>
        <dbReference type="ARBA" id="ARBA00022723"/>
    </source>
</evidence>
<dbReference type="InterPro" id="IPR036136">
    <property type="entry name" value="Nit/Sulf_reduc_fer-like_dom_sf"/>
</dbReference>
<feature type="region of interest" description="Disordered" evidence="7">
    <location>
        <begin position="387"/>
        <end position="423"/>
    </location>
</feature>
<keyword evidence="4" id="KW-0560">Oxidoreductase</keyword>
<evidence type="ECO:0000313" key="9">
    <source>
        <dbReference type="EMBL" id="MEX8193685.1"/>
    </source>
</evidence>
<comment type="caution">
    <text evidence="9">The sequence shown here is derived from an EMBL/GenBank/DDBJ whole genome shotgun (WGS) entry which is preliminary data.</text>
</comment>
<evidence type="ECO:0000256" key="4">
    <source>
        <dbReference type="ARBA" id="ARBA00023002"/>
    </source>
</evidence>
<keyword evidence="1" id="KW-0004">4Fe-4S</keyword>
<dbReference type="InterPro" id="IPR005117">
    <property type="entry name" value="NiRdtase/SiRdtase_haem-b_fer"/>
</dbReference>
<reference evidence="9 10" key="1">
    <citation type="journal article" date="2013" name="Int. J. Syst. Evol. Microbiol.">
        <title>Comamonas guangdongensis sp. nov., isolated from subterranean forest sediment, and emended description of the genus Comamonas.</title>
        <authorList>
            <person name="Zhang J."/>
            <person name="Wang Y."/>
            <person name="Zhou S."/>
            <person name="Wu C."/>
            <person name="He J."/>
            <person name="Li F."/>
        </authorList>
    </citation>
    <scope>NUCLEOTIDE SEQUENCE [LARGE SCALE GENOMIC DNA]</scope>
    <source>
        <strain evidence="9 10">CCTCC AB2011133</strain>
    </source>
</reference>
<feature type="domain" description="Nitrite/Sulfite reductase ferredoxin-like" evidence="8">
    <location>
        <begin position="21"/>
        <end position="84"/>
    </location>
</feature>
<keyword evidence="6" id="KW-0411">Iron-sulfur</keyword>
<feature type="compositionally biased region" description="Polar residues" evidence="7">
    <location>
        <begin position="405"/>
        <end position="423"/>
    </location>
</feature>
<dbReference type="PANTHER" id="PTHR32439">
    <property type="entry name" value="FERREDOXIN--NITRITE REDUCTASE, CHLOROPLASTIC"/>
    <property type="match status" value="1"/>
</dbReference>
<dbReference type="Proteomes" id="UP001561046">
    <property type="component" value="Unassembled WGS sequence"/>
</dbReference>
<dbReference type="Gene3D" id="3.90.480.10">
    <property type="entry name" value="Sulfite Reductase Hemoprotein,Domain 2"/>
    <property type="match status" value="1"/>
</dbReference>
<dbReference type="Gene3D" id="3.30.413.10">
    <property type="entry name" value="Sulfite Reductase Hemoprotein, domain 1"/>
    <property type="match status" value="2"/>
</dbReference>